<reference evidence="2 3" key="1">
    <citation type="submission" date="2021-10" db="EMBL/GenBank/DDBJ databases">
        <title>Streptomyces gossypii sp. nov., isolated from soil collected from cotton field.</title>
        <authorList>
            <person name="Ge X."/>
            <person name="Chen X."/>
            <person name="Liu W."/>
        </authorList>
    </citation>
    <scope>NUCLEOTIDE SEQUENCE [LARGE SCALE GENOMIC DNA]</scope>
    <source>
        <strain evidence="2 3">N2-109</strain>
    </source>
</reference>
<keyword evidence="3" id="KW-1185">Reference proteome</keyword>
<organism evidence="2 3">
    <name type="scientific">Streptomyces gossypii</name>
    <dbReference type="NCBI Taxonomy" id="2883101"/>
    <lineage>
        <taxon>Bacteria</taxon>
        <taxon>Bacillati</taxon>
        <taxon>Actinomycetota</taxon>
        <taxon>Actinomycetes</taxon>
        <taxon>Kitasatosporales</taxon>
        <taxon>Streptomycetaceae</taxon>
        <taxon>Streptomyces</taxon>
    </lineage>
</organism>
<comment type="caution">
    <text evidence="2">The sequence shown here is derived from an EMBL/GenBank/DDBJ whole genome shotgun (WGS) entry which is preliminary data.</text>
</comment>
<dbReference type="Proteomes" id="UP001156389">
    <property type="component" value="Unassembled WGS sequence"/>
</dbReference>
<sequence length="143" mass="15426">MTDVSGAGESTVHTQLNEIPAPRGGGDNSGDLSVRDDELGKLGNMAFELHGRLSNDGKHAEEATRVAKSWLTEDGMDTGSALGELQSAWETKLGTLQEACAHISNHLDFSLKAHKQDEETIETGMRNAEGKLMTVSRISEYIN</sequence>
<name>A0ABT2JPG8_9ACTN</name>
<dbReference type="RefSeq" id="WP_260216777.1">
    <property type="nucleotide sequence ID" value="NZ_JAJAGO010000003.1"/>
</dbReference>
<evidence type="ECO:0008006" key="4">
    <source>
        <dbReference type="Google" id="ProtNLM"/>
    </source>
</evidence>
<accession>A0ABT2JPG8</accession>
<evidence type="ECO:0000313" key="2">
    <source>
        <dbReference type="EMBL" id="MCT2589777.1"/>
    </source>
</evidence>
<evidence type="ECO:0000256" key="1">
    <source>
        <dbReference type="SAM" id="MobiDB-lite"/>
    </source>
</evidence>
<gene>
    <name evidence="2" type="ORF">LHJ74_07570</name>
</gene>
<feature type="region of interest" description="Disordered" evidence="1">
    <location>
        <begin position="1"/>
        <end position="37"/>
    </location>
</feature>
<dbReference type="EMBL" id="JAJAGO010000003">
    <property type="protein sequence ID" value="MCT2589777.1"/>
    <property type="molecule type" value="Genomic_DNA"/>
</dbReference>
<proteinExistence type="predicted"/>
<evidence type="ECO:0000313" key="3">
    <source>
        <dbReference type="Proteomes" id="UP001156389"/>
    </source>
</evidence>
<protein>
    <recommendedName>
        <fullName evidence="4">AG1 protein</fullName>
    </recommendedName>
</protein>